<dbReference type="PROSITE" id="PS50943">
    <property type="entry name" value="HTH_CROC1"/>
    <property type="match status" value="1"/>
</dbReference>
<protein>
    <submittedName>
        <fullName evidence="5">LexA family protein</fullName>
    </submittedName>
</protein>
<dbReference type="Gene3D" id="2.10.109.10">
    <property type="entry name" value="Umud Fragment, subunit A"/>
    <property type="match status" value="1"/>
</dbReference>
<keyword evidence="6" id="KW-1185">Reference proteome</keyword>
<evidence type="ECO:0000313" key="6">
    <source>
        <dbReference type="Proteomes" id="UP001597252"/>
    </source>
</evidence>
<evidence type="ECO:0000259" key="4">
    <source>
        <dbReference type="PROSITE" id="PS50943"/>
    </source>
</evidence>
<accession>A0ABW4E6U4</accession>
<dbReference type="InterPro" id="IPR010982">
    <property type="entry name" value="Lambda_DNA-bd_dom_sf"/>
</dbReference>
<sequence>MTIGKRIAELRKKRSWTQAMLSDKMSVSQSTVTMWENGKRAVSSEDTIKLAALFGVTTDFLLGLDDLPPNAVPVTATETVQIPVYGEIQAGVVTLAEQNVIGQLDVKKDVVERYGYDNLFALKVRGESMNRKIINGHTAVFCKGIQPESGDIVAVMIDHEDATVKRYKETSIAVMFEPESWDDSFKPYIFPKIGEQDFKILGKYIYDTSENI</sequence>
<dbReference type="InterPro" id="IPR036286">
    <property type="entry name" value="LexA/Signal_pep-like_sf"/>
</dbReference>
<evidence type="ECO:0000256" key="3">
    <source>
        <dbReference type="ARBA" id="ARBA00023163"/>
    </source>
</evidence>
<comment type="caution">
    <text evidence="5">The sequence shown here is derived from an EMBL/GenBank/DDBJ whole genome shotgun (WGS) entry which is preliminary data.</text>
</comment>
<dbReference type="SUPFAM" id="SSF47413">
    <property type="entry name" value="lambda repressor-like DNA-binding domains"/>
    <property type="match status" value="1"/>
</dbReference>
<dbReference type="SUPFAM" id="SSF51306">
    <property type="entry name" value="LexA/Signal peptidase"/>
    <property type="match status" value="1"/>
</dbReference>
<dbReference type="SMART" id="SM00530">
    <property type="entry name" value="HTH_XRE"/>
    <property type="match status" value="1"/>
</dbReference>
<dbReference type="Pfam" id="PF01381">
    <property type="entry name" value="HTH_3"/>
    <property type="match status" value="1"/>
</dbReference>
<keyword evidence="3" id="KW-0804">Transcription</keyword>
<gene>
    <name evidence="5" type="ORF">ACFQ5J_08945</name>
</gene>
<dbReference type="PANTHER" id="PTHR40661:SF3">
    <property type="entry name" value="FELS-1 PROPHAGE TRANSCRIPTIONAL REGULATOR"/>
    <property type="match status" value="1"/>
</dbReference>
<reference evidence="6" key="1">
    <citation type="journal article" date="2019" name="Int. J. Syst. Evol. Microbiol.">
        <title>The Global Catalogue of Microorganisms (GCM) 10K type strain sequencing project: providing services to taxonomists for standard genome sequencing and annotation.</title>
        <authorList>
            <consortium name="The Broad Institute Genomics Platform"/>
            <consortium name="The Broad Institute Genome Sequencing Center for Infectious Disease"/>
            <person name="Wu L."/>
            <person name="Ma J."/>
        </authorList>
    </citation>
    <scope>NUCLEOTIDE SEQUENCE [LARGE SCALE GENOMIC DNA]</scope>
    <source>
        <strain evidence="6">CCM 8903</strain>
    </source>
</reference>
<keyword evidence="2" id="KW-0238">DNA-binding</keyword>
<dbReference type="Gene3D" id="1.10.260.40">
    <property type="entry name" value="lambda repressor-like DNA-binding domains"/>
    <property type="match status" value="1"/>
</dbReference>
<name>A0ABW4E6U4_9LACO</name>
<evidence type="ECO:0000256" key="1">
    <source>
        <dbReference type="ARBA" id="ARBA00023015"/>
    </source>
</evidence>
<dbReference type="InterPro" id="IPR001387">
    <property type="entry name" value="Cro/C1-type_HTH"/>
</dbReference>
<dbReference type="InterPro" id="IPR015927">
    <property type="entry name" value="Peptidase_S24_S26A/B/C"/>
</dbReference>
<keyword evidence="1" id="KW-0805">Transcription regulation</keyword>
<proteinExistence type="predicted"/>
<organism evidence="5 6">
    <name type="scientific">Lacticaseibacillus baoqingensis</name>
    <dbReference type="NCBI Taxonomy" id="2486013"/>
    <lineage>
        <taxon>Bacteria</taxon>
        <taxon>Bacillati</taxon>
        <taxon>Bacillota</taxon>
        <taxon>Bacilli</taxon>
        <taxon>Lactobacillales</taxon>
        <taxon>Lactobacillaceae</taxon>
        <taxon>Lacticaseibacillus</taxon>
    </lineage>
</organism>
<evidence type="ECO:0000256" key="2">
    <source>
        <dbReference type="ARBA" id="ARBA00023125"/>
    </source>
</evidence>
<dbReference type="CDD" id="cd00093">
    <property type="entry name" value="HTH_XRE"/>
    <property type="match status" value="1"/>
</dbReference>
<dbReference type="CDD" id="cd06529">
    <property type="entry name" value="S24_LexA-like"/>
    <property type="match status" value="1"/>
</dbReference>
<dbReference type="Pfam" id="PF00717">
    <property type="entry name" value="Peptidase_S24"/>
    <property type="match status" value="1"/>
</dbReference>
<dbReference type="PANTHER" id="PTHR40661">
    <property type="match status" value="1"/>
</dbReference>
<dbReference type="EMBL" id="JBHTON010000028">
    <property type="protein sequence ID" value="MFD1485354.1"/>
    <property type="molecule type" value="Genomic_DNA"/>
</dbReference>
<evidence type="ECO:0000313" key="5">
    <source>
        <dbReference type="EMBL" id="MFD1485354.1"/>
    </source>
</evidence>
<dbReference type="RefSeq" id="WP_125751476.1">
    <property type="nucleotide sequence ID" value="NZ_JBHTON010000028.1"/>
</dbReference>
<dbReference type="InterPro" id="IPR039418">
    <property type="entry name" value="LexA-like"/>
</dbReference>
<dbReference type="Proteomes" id="UP001597252">
    <property type="component" value="Unassembled WGS sequence"/>
</dbReference>
<feature type="domain" description="HTH cro/C1-type" evidence="4">
    <location>
        <begin position="7"/>
        <end position="61"/>
    </location>
</feature>